<dbReference type="InterPro" id="IPR009053">
    <property type="entry name" value="Prefoldin"/>
</dbReference>
<dbReference type="OrthoDB" id="9989144at2759"/>
<protein>
    <recommendedName>
        <fullName evidence="9">WW domain-containing protein</fullName>
    </recommendedName>
</protein>
<dbReference type="GO" id="GO:0051082">
    <property type="term" value="F:unfolded protein binding"/>
    <property type="evidence" value="ECO:0007669"/>
    <property type="project" value="InterPro"/>
</dbReference>
<feature type="region of interest" description="Disordered" evidence="8">
    <location>
        <begin position="125"/>
        <end position="155"/>
    </location>
</feature>
<evidence type="ECO:0000313" key="12">
    <source>
        <dbReference type="Proteomes" id="UP000663829"/>
    </source>
</evidence>
<dbReference type="Gene3D" id="1.10.287.370">
    <property type="match status" value="1"/>
</dbReference>
<name>A0A814EWR4_9BILA</name>
<organism evidence="10 12">
    <name type="scientific">Didymodactylos carnosus</name>
    <dbReference type="NCBI Taxonomy" id="1234261"/>
    <lineage>
        <taxon>Eukaryota</taxon>
        <taxon>Metazoa</taxon>
        <taxon>Spiralia</taxon>
        <taxon>Gnathifera</taxon>
        <taxon>Rotifera</taxon>
        <taxon>Eurotatoria</taxon>
        <taxon>Bdelloidea</taxon>
        <taxon>Philodinida</taxon>
        <taxon>Philodinidae</taxon>
        <taxon>Didymodactylos</taxon>
    </lineage>
</organism>
<dbReference type="PANTHER" id="PTHR24320:SF282">
    <property type="entry name" value="WW DOMAIN-CONTAINING OXIDOREDUCTASE"/>
    <property type="match status" value="1"/>
</dbReference>
<evidence type="ECO:0000256" key="6">
    <source>
        <dbReference type="ARBA" id="ARBA00024667"/>
    </source>
</evidence>
<evidence type="ECO:0000256" key="4">
    <source>
        <dbReference type="ARBA" id="ARBA00023002"/>
    </source>
</evidence>
<comment type="similarity">
    <text evidence="2">Belongs to the prefoldin subunit beta family.</text>
</comment>
<dbReference type="InterPro" id="IPR002347">
    <property type="entry name" value="SDR_fam"/>
</dbReference>
<evidence type="ECO:0000256" key="2">
    <source>
        <dbReference type="ARBA" id="ARBA00008045"/>
    </source>
</evidence>
<dbReference type="InterPro" id="IPR002777">
    <property type="entry name" value="PFD_beta-like"/>
</dbReference>
<comment type="caution">
    <text evidence="10">The sequence shown here is derived from an EMBL/GenBank/DDBJ whole genome shotgun (WGS) entry which is preliminary data.</text>
</comment>
<dbReference type="PANTHER" id="PTHR24320">
    <property type="entry name" value="RETINOL DEHYDROGENASE"/>
    <property type="match status" value="1"/>
</dbReference>
<comment type="function">
    <text evidence="6">Binds specifically to cytosolic chaperonin (c-CPN) and transfers target proteins to it. Binds to nascent polypeptide chain and promotes folding in an environment in which there are many competing pathways for nonnative proteins.</text>
</comment>
<dbReference type="AlphaFoldDB" id="A0A814EWR4"/>
<evidence type="ECO:0000256" key="1">
    <source>
        <dbReference type="ARBA" id="ARBA00006484"/>
    </source>
</evidence>
<feature type="domain" description="WW" evidence="9">
    <location>
        <begin position="191"/>
        <end position="224"/>
    </location>
</feature>
<dbReference type="EMBL" id="CAJOBC010002775">
    <property type="protein sequence ID" value="CAF3750708.1"/>
    <property type="molecule type" value="Genomic_DNA"/>
</dbReference>
<dbReference type="Proteomes" id="UP000663829">
    <property type="component" value="Unassembled WGS sequence"/>
</dbReference>
<dbReference type="Proteomes" id="UP000681722">
    <property type="component" value="Unassembled WGS sequence"/>
</dbReference>
<dbReference type="Pfam" id="PF00106">
    <property type="entry name" value="adh_short"/>
    <property type="match status" value="1"/>
</dbReference>
<evidence type="ECO:0000256" key="7">
    <source>
        <dbReference type="SAM" id="Coils"/>
    </source>
</evidence>
<dbReference type="InterPro" id="IPR001202">
    <property type="entry name" value="WW_dom"/>
</dbReference>
<evidence type="ECO:0000256" key="8">
    <source>
        <dbReference type="SAM" id="MobiDB-lite"/>
    </source>
</evidence>
<comment type="similarity">
    <text evidence="1">Belongs to the short-chain dehydrogenases/reductases (SDR) family.</text>
</comment>
<dbReference type="EMBL" id="CAJNOQ010002775">
    <property type="protein sequence ID" value="CAF0977891.1"/>
    <property type="molecule type" value="Genomic_DNA"/>
</dbReference>
<dbReference type="Gene3D" id="2.20.70.10">
    <property type="match status" value="1"/>
</dbReference>
<evidence type="ECO:0000259" key="9">
    <source>
        <dbReference type="PROSITE" id="PS50020"/>
    </source>
</evidence>
<dbReference type="PRINTS" id="PR00081">
    <property type="entry name" value="GDHRDH"/>
</dbReference>
<sequence>MATKSKAKGNVAALTNDQQQQIVSGFQSLREEQTQLVSKTQDLEMDLKEHDLVLSTLRTITDKQRRCYRMIGGVLIEHTVGEVLPALESNREQIKNVIDTYKQKSEEKSKEIQTYKEKYDIHFASERNQQQLTGPSGDTTKSTSTSESTKEQIKDDSSNANFLFLLTMASAESDESDDELPTSWEKCATNSDLPYGWKQVVEKDGNIGYIDELNKRFSMIDPRVMFQQDATTQDMTATYSHQSTALQILYGKDLSHKTAVVTGGTTGIGYEIARSLAKHGCQVIIGCRHLSKGEAACKKIRQEQKNINISCRELDLCSLRSVKQFGEKYRQDRLPLHLLILNAGVLKTKFNLTEDGNEEMFQVNYLAQVYLTLSLISVLLTTESKTPPRVVAVSCEAHRVESPGISVTDGIKVDRLSPRSPAYFDHLLAYGQSKLCLIMFIAEFRRNYPPKHIVSSKVNYGEHKYNVFGCRR</sequence>
<evidence type="ECO:0000256" key="3">
    <source>
        <dbReference type="ARBA" id="ARBA00022857"/>
    </source>
</evidence>
<evidence type="ECO:0000256" key="5">
    <source>
        <dbReference type="ARBA" id="ARBA00023186"/>
    </source>
</evidence>
<dbReference type="PROSITE" id="PS50020">
    <property type="entry name" value="WW_DOMAIN_2"/>
    <property type="match status" value="1"/>
</dbReference>
<feature type="compositionally biased region" description="Polar residues" evidence="8">
    <location>
        <begin position="126"/>
        <end position="138"/>
    </location>
</feature>
<dbReference type="SUPFAM" id="SSF51735">
    <property type="entry name" value="NAD(P)-binding Rossmann-fold domains"/>
    <property type="match status" value="1"/>
</dbReference>
<keyword evidence="4" id="KW-0560">Oxidoreductase</keyword>
<dbReference type="GO" id="GO:0016491">
    <property type="term" value="F:oxidoreductase activity"/>
    <property type="evidence" value="ECO:0007669"/>
    <property type="project" value="UniProtKB-KW"/>
</dbReference>
<feature type="coiled-coil region" evidence="7">
    <location>
        <begin position="84"/>
        <end position="118"/>
    </location>
</feature>
<dbReference type="GO" id="GO:0006457">
    <property type="term" value="P:protein folding"/>
    <property type="evidence" value="ECO:0007669"/>
    <property type="project" value="InterPro"/>
</dbReference>
<keyword evidence="5" id="KW-0143">Chaperone</keyword>
<keyword evidence="12" id="KW-1185">Reference proteome</keyword>
<reference evidence="10" key="1">
    <citation type="submission" date="2021-02" db="EMBL/GenBank/DDBJ databases">
        <authorList>
            <person name="Nowell W R."/>
        </authorList>
    </citation>
    <scope>NUCLEOTIDE SEQUENCE</scope>
</reference>
<dbReference type="SUPFAM" id="SSF46579">
    <property type="entry name" value="Prefoldin"/>
    <property type="match status" value="1"/>
</dbReference>
<dbReference type="Pfam" id="PF01920">
    <property type="entry name" value="Prefoldin_2"/>
    <property type="match status" value="1"/>
</dbReference>
<evidence type="ECO:0000313" key="10">
    <source>
        <dbReference type="EMBL" id="CAF0977891.1"/>
    </source>
</evidence>
<dbReference type="FunFam" id="1.10.287.370:FF:000002">
    <property type="entry name" value="Prefoldin subunit 2"/>
    <property type="match status" value="1"/>
</dbReference>
<accession>A0A814EWR4</accession>
<dbReference type="Gene3D" id="3.40.50.720">
    <property type="entry name" value="NAD(P)-binding Rossmann-like Domain"/>
    <property type="match status" value="1"/>
</dbReference>
<keyword evidence="3" id="KW-0521">NADP</keyword>
<proteinExistence type="inferred from homology"/>
<gene>
    <name evidence="10" type="ORF">GPM918_LOCUS12593</name>
    <name evidence="11" type="ORF">SRO942_LOCUS12593</name>
</gene>
<dbReference type="GO" id="GO:0016272">
    <property type="term" value="C:prefoldin complex"/>
    <property type="evidence" value="ECO:0007669"/>
    <property type="project" value="InterPro"/>
</dbReference>
<dbReference type="InterPro" id="IPR036291">
    <property type="entry name" value="NAD(P)-bd_dom_sf"/>
</dbReference>
<evidence type="ECO:0000313" key="11">
    <source>
        <dbReference type="EMBL" id="CAF3750708.1"/>
    </source>
</evidence>
<keyword evidence="7" id="KW-0175">Coiled coil</keyword>
<dbReference type="CDD" id="cd23163">
    <property type="entry name" value="Prefoldin_2"/>
    <property type="match status" value="1"/>
</dbReference>